<dbReference type="eggNOG" id="COG0399">
    <property type="taxonomic scope" value="Bacteria"/>
</dbReference>
<evidence type="ECO:0000256" key="3">
    <source>
        <dbReference type="PIRSR" id="PIRSR000390-2"/>
    </source>
</evidence>
<evidence type="ECO:0000256" key="4">
    <source>
        <dbReference type="RuleBase" id="RU004508"/>
    </source>
</evidence>
<dbReference type="InterPro" id="IPR015421">
    <property type="entry name" value="PyrdxlP-dep_Trfase_major"/>
</dbReference>
<dbReference type="EMBL" id="CM001439">
    <property type="protein sequence ID" value="EHR52771.1"/>
    <property type="molecule type" value="Genomic_DNA"/>
</dbReference>
<organism evidence="5 6">
    <name type="scientific">Saccharomonospora marina XMU15</name>
    <dbReference type="NCBI Taxonomy" id="882083"/>
    <lineage>
        <taxon>Bacteria</taxon>
        <taxon>Bacillati</taxon>
        <taxon>Actinomycetota</taxon>
        <taxon>Actinomycetes</taxon>
        <taxon>Pseudonocardiales</taxon>
        <taxon>Pseudonocardiaceae</taxon>
        <taxon>Saccharomonospora</taxon>
    </lineage>
</organism>
<dbReference type="GO" id="GO:0000271">
    <property type="term" value="P:polysaccharide biosynthetic process"/>
    <property type="evidence" value="ECO:0007669"/>
    <property type="project" value="TreeGrafter"/>
</dbReference>
<name>H5XBY4_9PSEU</name>
<dbReference type="PIRSF" id="PIRSF000390">
    <property type="entry name" value="PLP_StrS"/>
    <property type="match status" value="1"/>
</dbReference>
<dbReference type="InterPro" id="IPR015422">
    <property type="entry name" value="PyrdxlP-dep_Trfase_small"/>
</dbReference>
<dbReference type="OrthoDB" id="5342089at2"/>
<dbReference type="CDD" id="cd00616">
    <property type="entry name" value="AHBA_syn"/>
    <property type="match status" value="1"/>
</dbReference>
<dbReference type="InterPro" id="IPR000653">
    <property type="entry name" value="DegT/StrS_aminotransferase"/>
</dbReference>
<dbReference type="SUPFAM" id="SSF53383">
    <property type="entry name" value="PLP-dependent transferases"/>
    <property type="match status" value="1"/>
</dbReference>
<keyword evidence="3 4" id="KW-0663">Pyridoxal phosphate</keyword>
<proteinExistence type="inferred from homology"/>
<dbReference type="PANTHER" id="PTHR30244">
    <property type="entry name" value="TRANSAMINASE"/>
    <property type="match status" value="1"/>
</dbReference>
<dbReference type="Pfam" id="PF01041">
    <property type="entry name" value="DegT_DnrJ_EryC1"/>
    <property type="match status" value="1"/>
</dbReference>
<dbReference type="HOGENOM" id="CLU_033332_6_0_11"/>
<accession>H5XBY4</accession>
<reference evidence="5 6" key="1">
    <citation type="journal article" date="2012" name="Stand. Genomic Sci.">
        <title>Genome sequence of the ocean sediment bacterium Saccharomonospora marina type strain (XMU15(T)).</title>
        <authorList>
            <person name="Klenk H.P."/>
            <person name="Lu M."/>
            <person name="Lucas S."/>
            <person name="Lapidus A."/>
            <person name="Copeland A."/>
            <person name="Pitluck S."/>
            <person name="Goodwin L.A."/>
            <person name="Han C."/>
            <person name="Tapia R."/>
            <person name="Brambilla E.M."/>
            <person name="Potter G."/>
            <person name="Land M."/>
            <person name="Ivanova N."/>
            <person name="Rohde M."/>
            <person name="Goker M."/>
            <person name="Detter J.C."/>
            <person name="Li W.J."/>
            <person name="Kyrpides N.C."/>
            <person name="Woyke T."/>
        </authorList>
    </citation>
    <scope>NUCLEOTIDE SEQUENCE [LARGE SCALE GENOMIC DNA]</scope>
    <source>
        <strain evidence="5 6">XMU15</strain>
    </source>
</reference>
<protein>
    <submittedName>
        <fullName evidence="5">Putative PLP-dependent enzyme possibly involved in cell wall biogenesis</fullName>
    </submittedName>
</protein>
<feature type="active site" description="Proton acceptor" evidence="2">
    <location>
        <position position="182"/>
    </location>
</feature>
<evidence type="ECO:0000313" key="6">
    <source>
        <dbReference type="Proteomes" id="UP000004926"/>
    </source>
</evidence>
<feature type="modified residue" description="N6-(pyridoxal phosphate)lysine" evidence="3">
    <location>
        <position position="182"/>
    </location>
</feature>
<dbReference type="PANTHER" id="PTHR30244:SF34">
    <property type="entry name" value="DTDP-4-AMINO-4,6-DIDEOXYGALACTOSE TRANSAMINASE"/>
    <property type="match status" value="1"/>
</dbReference>
<comment type="similarity">
    <text evidence="4">Belongs to the DegT/DnrJ/EryC1 family.</text>
</comment>
<dbReference type="GO" id="GO:0030170">
    <property type="term" value="F:pyridoxal phosphate binding"/>
    <property type="evidence" value="ECO:0007669"/>
    <property type="project" value="TreeGrafter"/>
</dbReference>
<keyword evidence="6" id="KW-1185">Reference proteome</keyword>
<dbReference type="AlphaFoldDB" id="H5XBY4"/>
<sequence>MINIFQPSFGDEELAAVREVLESRWVGKGTKVELFERAWADHIGASAEQVTALSSCTAATFVAMELIEVGPGDEVVLPSVSFVGVANAIAARGARPVFCDVDGRTLNPTVANVAAALTERTKAVAVLHYGGQPGAIAEIAELCRDRGLWLIEDAANAQASSVAGKPAGTFGDIAVWSFDHGKIAVAVEGGMLYARDPALVEKAAKLAYLGLEQRSGFDEARRAATRWWEFDVCSFSPRRIMNDVFAAIGLVQLSRLPEAVARRREIAAEYDRALASVPGLVLAPPVPAGHVTSHYLYWVQLAPSVRDTVARELYDRGIYTTFRYELLHKVPAYGAKVELPGAEYASARTLCLPLHQELSDADVETVTSALHEVVTAEATDAARGVR</sequence>
<evidence type="ECO:0000256" key="1">
    <source>
        <dbReference type="ARBA" id="ARBA00001933"/>
    </source>
</evidence>
<dbReference type="Proteomes" id="UP000004926">
    <property type="component" value="Chromosome"/>
</dbReference>
<dbReference type="Gene3D" id="3.40.640.10">
    <property type="entry name" value="Type I PLP-dependent aspartate aminotransferase-like (Major domain)"/>
    <property type="match status" value="1"/>
</dbReference>
<evidence type="ECO:0000313" key="5">
    <source>
        <dbReference type="EMBL" id="EHR52771.1"/>
    </source>
</evidence>
<dbReference type="RefSeq" id="WP_009156149.1">
    <property type="nucleotide sequence ID" value="NZ_CM001439.1"/>
</dbReference>
<dbReference type="Gene3D" id="3.90.1150.10">
    <property type="entry name" value="Aspartate Aminotransferase, domain 1"/>
    <property type="match status" value="1"/>
</dbReference>
<dbReference type="InterPro" id="IPR015424">
    <property type="entry name" value="PyrdxlP-dep_Trfase"/>
</dbReference>
<gene>
    <name evidence="5" type="ORF">SacmaDRAFT_4588</name>
</gene>
<dbReference type="STRING" id="882083.SacmaDRAFT_4588"/>
<dbReference type="GO" id="GO:0008483">
    <property type="term" value="F:transaminase activity"/>
    <property type="evidence" value="ECO:0007669"/>
    <property type="project" value="TreeGrafter"/>
</dbReference>
<evidence type="ECO:0000256" key="2">
    <source>
        <dbReference type="PIRSR" id="PIRSR000390-1"/>
    </source>
</evidence>
<comment type="cofactor">
    <cofactor evidence="1">
        <name>pyridoxal 5'-phosphate</name>
        <dbReference type="ChEBI" id="CHEBI:597326"/>
    </cofactor>
</comment>